<evidence type="ECO:0000313" key="1">
    <source>
        <dbReference type="EMBL" id="ANI14465.1"/>
    </source>
</evidence>
<dbReference type="NCBIfam" id="TIGR01594">
    <property type="entry name" value="holin_lambda"/>
    <property type="match status" value="1"/>
</dbReference>
<dbReference type="EMBL" id="CP015878">
    <property type="protein sequence ID" value="ANI14465.1"/>
    <property type="molecule type" value="Genomic_DNA"/>
</dbReference>
<organism evidence="1 2">
    <name type="scientific">Pseudomonas citronellolis</name>
    <dbReference type="NCBI Taxonomy" id="53408"/>
    <lineage>
        <taxon>Bacteria</taxon>
        <taxon>Pseudomonadati</taxon>
        <taxon>Pseudomonadota</taxon>
        <taxon>Gammaproteobacteria</taxon>
        <taxon>Pseudomonadales</taxon>
        <taxon>Pseudomonadaceae</taxon>
        <taxon>Pseudomonas</taxon>
    </lineage>
</organism>
<dbReference type="AlphaFoldDB" id="A0A1A9KA77"/>
<evidence type="ECO:0000313" key="2">
    <source>
        <dbReference type="Proteomes" id="UP000077748"/>
    </source>
</evidence>
<proteinExistence type="predicted"/>
<accession>A0A1A9KA77</accession>
<dbReference type="InterPro" id="IPR006481">
    <property type="entry name" value="Phage_lambda_GpS_holin"/>
</dbReference>
<protein>
    <submittedName>
        <fullName evidence="1">Phage holin, lambda family</fullName>
    </submittedName>
</protein>
<gene>
    <name evidence="1" type="ORF">A9C11_10935</name>
</gene>
<dbReference type="Pfam" id="PF05106">
    <property type="entry name" value="Phage_holin_3_1"/>
    <property type="match status" value="1"/>
</dbReference>
<sequence>MPRMKEDPSFWAALLAWLSLHQPQIYAGLTAGLTALVRVIYGGGGRRKMMLEGALCSLIAVSLVPVLEYLSLPNSLATFAGCMVGFMGVEKIRDYADRWLGRKADQA</sequence>
<name>A0A1A9KA77_9PSED</name>
<dbReference type="Proteomes" id="UP000077748">
    <property type="component" value="Chromosome"/>
</dbReference>
<reference evidence="1 2" key="1">
    <citation type="submission" date="2016-05" db="EMBL/GenBank/DDBJ databases">
        <title>Genome Sequence of Pseudomonas citronellolis Strain SJTE-3, an Estrogens and Persistent Organic Pollutants degradation strain.</title>
        <authorList>
            <person name="Liang R."/>
        </authorList>
    </citation>
    <scope>NUCLEOTIDE SEQUENCE [LARGE SCALE GENOMIC DNA]</scope>
    <source>
        <strain evidence="1 2">SJTE-3</strain>
    </source>
</reference>